<protein>
    <submittedName>
        <fullName evidence="2">Uncharacterized protein</fullName>
    </submittedName>
</protein>
<keyword evidence="3" id="KW-1185">Reference proteome</keyword>
<accession>A0AAJ0DEY4</accession>
<organism evidence="2 3">
    <name type="scientific">Extremus antarcticus</name>
    <dbReference type="NCBI Taxonomy" id="702011"/>
    <lineage>
        <taxon>Eukaryota</taxon>
        <taxon>Fungi</taxon>
        <taxon>Dikarya</taxon>
        <taxon>Ascomycota</taxon>
        <taxon>Pezizomycotina</taxon>
        <taxon>Dothideomycetes</taxon>
        <taxon>Dothideomycetidae</taxon>
        <taxon>Mycosphaerellales</taxon>
        <taxon>Extremaceae</taxon>
        <taxon>Extremus</taxon>
    </lineage>
</organism>
<reference evidence="2" key="1">
    <citation type="submission" date="2023-04" db="EMBL/GenBank/DDBJ databases">
        <title>Black Yeasts Isolated from many extreme environments.</title>
        <authorList>
            <person name="Coleine C."/>
            <person name="Stajich J.E."/>
            <person name="Selbmann L."/>
        </authorList>
    </citation>
    <scope>NUCLEOTIDE SEQUENCE</scope>
    <source>
        <strain evidence="2">CCFEE 5312</strain>
    </source>
</reference>
<evidence type="ECO:0000313" key="2">
    <source>
        <dbReference type="EMBL" id="KAK3052728.1"/>
    </source>
</evidence>
<proteinExistence type="predicted"/>
<comment type="caution">
    <text evidence="2">The sequence shown here is derived from an EMBL/GenBank/DDBJ whole genome shotgun (WGS) entry which is preliminary data.</text>
</comment>
<evidence type="ECO:0000256" key="1">
    <source>
        <dbReference type="SAM" id="MobiDB-lite"/>
    </source>
</evidence>
<name>A0AAJ0DEY4_9PEZI</name>
<dbReference type="AlphaFoldDB" id="A0AAJ0DEY4"/>
<evidence type="ECO:0000313" key="3">
    <source>
        <dbReference type="Proteomes" id="UP001271007"/>
    </source>
</evidence>
<sequence>MPRGYRNRNVGYGQVREVRRHPNNGPTYGAPMYVEAPVYTQGPELATRPDGSQFVVEEPYIDDYDYEHKRGGHMPSTVYQRPDIVPSEYDKYPQLPDNLKQYDPRNHKLSVDLLGLEDLIRTNASVLFPKVVTGQRQSLFRWGQASPDVLFEIAVLVVKDASGAQAVMEAAAPTPAKYQAVLTYGLVQKHTTAAIGDHSSTMYGALDSLLEVTANELAVRKGKKLAFNDITPSNAARSAGGIVDAGLFQKTPMAKKFKRSKA</sequence>
<dbReference type="EMBL" id="JAWDJX010000019">
    <property type="protein sequence ID" value="KAK3052728.1"/>
    <property type="molecule type" value="Genomic_DNA"/>
</dbReference>
<dbReference type="Proteomes" id="UP001271007">
    <property type="component" value="Unassembled WGS sequence"/>
</dbReference>
<gene>
    <name evidence="2" type="ORF">LTR09_006211</name>
</gene>
<feature type="region of interest" description="Disordered" evidence="1">
    <location>
        <begin position="1"/>
        <end position="29"/>
    </location>
</feature>